<protein>
    <submittedName>
        <fullName evidence="1">Uncharacterized protein</fullName>
    </submittedName>
</protein>
<keyword evidence="2" id="KW-1185">Reference proteome</keyword>
<dbReference type="OMA" id="CERIEVN"/>
<dbReference type="PANTHER" id="PTHR37261">
    <property type="entry name" value="40S RIBOSOMAL PROTEIN S27"/>
    <property type="match status" value="1"/>
</dbReference>
<dbReference type="PANTHER" id="PTHR37261:SF1">
    <property type="entry name" value="40S RIBOSOMAL PROTEIN S27"/>
    <property type="match status" value="1"/>
</dbReference>
<evidence type="ECO:0000313" key="1">
    <source>
        <dbReference type="EMBL" id="KAH9302011.1"/>
    </source>
</evidence>
<dbReference type="EMBL" id="JAHRHJ020000009">
    <property type="protein sequence ID" value="KAH9302011.1"/>
    <property type="molecule type" value="Genomic_DNA"/>
</dbReference>
<gene>
    <name evidence="1" type="ORF">KI387_013594</name>
</gene>
<accession>A0AA38CLR5</accession>
<reference evidence="1 2" key="1">
    <citation type="journal article" date="2021" name="Nat. Plants">
        <title>The Taxus genome provides insights into paclitaxel biosynthesis.</title>
        <authorList>
            <person name="Xiong X."/>
            <person name="Gou J."/>
            <person name="Liao Q."/>
            <person name="Li Y."/>
            <person name="Zhou Q."/>
            <person name="Bi G."/>
            <person name="Li C."/>
            <person name="Du R."/>
            <person name="Wang X."/>
            <person name="Sun T."/>
            <person name="Guo L."/>
            <person name="Liang H."/>
            <person name="Lu P."/>
            <person name="Wu Y."/>
            <person name="Zhang Z."/>
            <person name="Ro D.K."/>
            <person name="Shang Y."/>
            <person name="Huang S."/>
            <person name="Yan J."/>
        </authorList>
    </citation>
    <scope>NUCLEOTIDE SEQUENCE [LARGE SCALE GENOMIC DNA]</scope>
    <source>
        <strain evidence="1">Ta-2019</strain>
    </source>
</reference>
<dbReference type="Proteomes" id="UP000824469">
    <property type="component" value="Unassembled WGS sequence"/>
</dbReference>
<name>A0AA38CLR5_TAXCH</name>
<proteinExistence type="predicted"/>
<feature type="non-terminal residue" evidence="1">
    <location>
        <position position="1"/>
    </location>
</feature>
<organism evidence="1 2">
    <name type="scientific">Taxus chinensis</name>
    <name type="common">Chinese yew</name>
    <name type="synonym">Taxus wallichiana var. chinensis</name>
    <dbReference type="NCBI Taxonomy" id="29808"/>
    <lineage>
        <taxon>Eukaryota</taxon>
        <taxon>Viridiplantae</taxon>
        <taxon>Streptophyta</taxon>
        <taxon>Embryophyta</taxon>
        <taxon>Tracheophyta</taxon>
        <taxon>Spermatophyta</taxon>
        <taxon>Pinopsida</taxon>
        <taxon>Pinidae</taxon>
        <taxon>Conifers II</taxon>
        <taxon>Cupressales</taxon>
        <taxon>Taxaceae</taxon>
        <taxon>Taxus</taxon>
    </lineage>
</organism>
<sequence length="1106" mass="123614">YRMDWSAVTDQMGEVGFRFESNWEEEQGSLRDCIFFSATDDDWGDIHEEDGARTNRLVLRPCQEGCGPCQITIKFTQRQCKVHSICVRSTAQVYELYSMTDLIGEREYVCTVHGEIAKESYDSNHRGENISKIQVFPLGSISSIREDGTWPIKILDHNEVDMQHLADILEKPKDQSPQNVFQKGIYTGTLPDQEKKIELPKRITKGEIHKSDEDSWVQVKSCSSLEIDCCCETSGASRLQIFNDKKHVEDTVNQNLGTSTNKDDSRIQVHTFHEPASIKNIYFDVQPREGNMGTVSVCGSFLTEEDWVVESVKNDISTVSLSAMNVRPERRLYKGTVEMVNAKPCISLTIWFPSVQDKCSVEVEEIRIHAHPAVRDEIKLKEFSNPFHNSLGGSLLAMLVPSVLESSEGGLSQGRDSFFVSPFHGSEESEFSECNCSEESESSLSECSSFSQSLINMPAFMVKPTASRGQYESYGGNSGERSSTELLLHENKLSYSVLVSGECPDECERSIGKSENSTPGKILHSNYDVEGLYGKTRHGGLHSVFPKSGGMERVNEQMAHKFMDPEVECSVECSTREVEYAKTTKTCMDDNEEYHGKMMQYLVEHVDRLEALCARIEVNLSMALDKMEKRVQLLESRHVLSDQSHINCSLGCYLSPSTSGIQKCQWKQESLLGVPYQPSSSSSTCLTCHEFNNKPSWLVNSIDCLPHPSCALLSVRESSETEITESSADVLNESTPVSLNHRGLSKKQEDYLPNSSRKDLHGMQCASEVITTGAGDSYTSVCEHTIATKKNLLFIDEAIASALAAFSASTHEEEIRKCTGVSCTAVGNMEEDIHYNDFLNFYSSKEVRFRTQEGMDSVPYGFSSQDSLDLRSNLNRGYKFEGNKAGNFINGRRVCKPYIDKSRNIQKANTSLESKTEPRLLKCRTNTTEKKNDVRNAWPNMAKSEPDHPKQYQSFDPCISSNQNIKDCNLTSKKVWGGIAHERTVCAPCSSGSQKPKHGLSSIKTILCSPKKEVSKDNIFIESNYAGAIHYDAMNEHISSSSPLDVLCGTYDTYPGRKFLESLVCNHTQQDGKTSGLQRCTKTKSSVNSSAPKSPHSLFFIEDEGL</sequence>
<evidence type="ECO:0000313" key="2">
    <source>
        <dbReference type="Proteomes" id="UP000824469"/>
    </source>
</evidence>
<dbReference type="AlphaFoldDB" id="A0AA38CLR5"/>
<comment type="caution">
    <text evidence="1">The sequence shown here is derived from an EMBL/GenBank/DDBJ whole genome shotgun (WGS) entry which is preliminary data.</text>
</comment>